<evidence type="ECO:0000313" key="1">
    <source>
        <dbReference type="Proteomes" id="UP001652622"/>
    </source>
</evidence>
<dbReference type="Proteomes" id="UP001652622">
    <property type="component" value="Unplaced"/>
</dbReference>
<proteinExistence type="predicted"/>
<dbReference type="InParanoid" id="A0A6P9D6K7"/>
<dbReference type="OMA" id="DTCKSAH"/>
<dbReference type="InterPro" id="IPR023243">
    <property type="entry name" value="FAM25"/>
</dbReference>
<dbReference type="GeneID" id="117676132"/>
<dbReference type="CTD" id="10974"/>
<gene>
    <name evidence="2" type="primary">ADIRF</name>
</gene>
<dbReference type="RefSeq" id="XP_034291277.1">
    <property type="nucleotide sequence ID" value="XM_034435386.1"/>
</dbReference>
<dbReference type="AlphaFoldDB" id="A0A6P9D6K7"/>
<accession>A0A6P9D6K7</accession>
<reference evidence="2" key="1">
    <citation type="submission" date="2025-08" db="UniProtKB">
        <authorList>
            <consortium name="RefSeq"/>
        </authorList>
    </citation>
    <scope>IDENTIFICATION</scope>
    <source>
        <tissue evidence="2">Blood</tissue>
    </source>
</reference>
<organism evidence="1 2">
    <name type="scientific">Pantherophis guttatus</name>
    <name type="common">Corn snake</name>
    <name type="synonym">Elaphe guttata</name>
    <dbReference type="NCBI Taxonomy" id="94885"/>
    <lineage>
        <taxon>Eukaryota</taxon>
        <taxon>Metazoa</taxon>
        <taxon>Chordata</taxon>
        <taxon>Craniata</taxon>
        <taxon>Vertebrata</taxon>
        <taxon>Euteleostomi</taxon>
        <taxon>Lepidosauria</taxon>
        <taxon>Squamata</taxon>
        <taxon>Bifurcata</taxon>
        <taxon>Unidentata</taxon>
        <taxon>Episquamata</taxon>
        <taxon>Toxicofera</taxon>
        <taxon>Serpentes</taxon>
        <taxon>Colubroidea</taxon>
        <taxon>Colubridae</taxon>
        <taxon>Colubrinae</taxon>
        <taxon>Pantherophis</taxon>
    </lineage>
</organism>
<name>A0A6P9D6K7_PANGU</name>
<sequence length="87" mass="9321">MFKFNLSEETSKIGNTAQDAVNSAGQAVQHVLDQATETGQKVIDDTCKTAQDTGEKAVQNVTGQITAWGKSFGESGEKKEEKKNVST</sequence>
<protein>
    <submittedName>
        <fullName evidence="2">Adipogenesis regulatory factor</fullName>
    </submittedName>
</protein>
<dbReference type="KEGG" id="pgut:117676132"/>
<keyword evidence="1" id="KW-1185">Reference proteome</keyword>
<evidence type="ECO:0000313" key="2">
    <source>
        <dbReference type="RefSeq" id="XP_034291277.1"/>
    </source>
</evidence>
<dbReference type="Pfam" id="PF15825">
    <property type="entry name" value="FAM25"/>
    <property type="match status" value="1"/>
</dbReference>